<evidence type="ECO:0000259" key="3">
    <source>
        <dbReference type="Pfam" id="PF19077"/>
    </source>
</evidence>
<feature type="domain" description="Bacterial Ig-like" evidence="3">
    <location>
        <begin position="3975"/>
        <end position="4051"/>
    </location>
</feature>
<evidence type="ECO:0000313" key="6">
    <source>
        <dbReference type="Proteomes" id="UP000502005"/>
    </source>
</evidence>
<gene>
    <name evidence="5" type="ORF">CUN67_16550</name>
</gene>
<feature type="domain" description="Bacterial Ig-like" evidence="3">
    <location>
        <begin position="3872"/>
        <end position="3950"/>
    </location>
</feature>
<feature type="region of interest" description="Disordered" evidence="1">
    <location>
        <begin position="1209"/>
        <end position="1242"/>
    </location>
</feature>
<dbReference type="InterPro" id="IPR048051">
    <property type="entry name" value="BapA-like_prefix-like"/>
</dbReference>
<dbReference type="InterPro" id="IPR010221">
    <property type="entry name" value="VCBS_dom"/>
</dbReference>
<dbReference type="NCBIfam" id="TIGR03661">
    <property type="entry name" value="T1SS_VCA0849"/>
    <property type="match status" value="1"/>
</dbReference>
<dbReference type="Pfam" id="PF22783">
    <property type="entry name" value="BapA_N"/>
    <property type="match status" value="1"/>
</dbReference>
<sequence length="4940" mass="483662">MNNISVTPKGGTIASVLNGNNITLTSPSVVQLKLEKSDIKSYTRNGNDLIVTTKSGDVLVIHNFYGPNGASDLVLEDHNGALWWVEHPGEPGFEYLNIDSTEGLLAENTTHDGAIAAFGLGGAALAGIAAMFAGSSSGGGGGGSNTGGDTGGGGDNGGGNNGGGGGNNGGGGGDTTAPGVATNLVLTDTAGSIQGAISNGSSTDDTTPTLTGTAEAGSTVSIYDGSTLLGTVTVGSDGTWSYTTPTLGEGSHSLTTTVTDPAGNTSAASDPINFTVDTIPPAVASDLVVTDNVGGTQGPLTSGSSTDDNTPTLSGKAEAGSTVSIYDGTTLLGTVTVGANGDWSFTTPALSNGSHSLSVTVTDAAGNVSAATPAFDLTVDALAPATTSLQVTDDSGNTPRQLGDGASTHDNTPILSGLTTANAVITLYDGNTLLGSVVAGSDGQWVFTPTTLADGQHSFHATIIDANGNQTVSNTIIINIDTVAPEAAGDLNLSNNDGSTVIPVPAGSSTNDTTPLLTGTAEPGSTVTVSDGTTVLGTVVVGSDGNWSFTTPTLGEGQHSLTTTVTDPAGNTSPASDPLNFTVDTTPPAAASGLTVTDNVGDSQGPITSGASTDDNTPTLSGQAEPNSLISIYDGTTLLGNTTTDVNGNWSFTTPALTNGSHSLTVTVTDTAGNVSAATPAFDAVIAADLPPATTSLQVTDDSGNTLISLADGASTQDSTPVLSGLAGANNLITLYDGTTLLGSVVAGDNGQWSFTPTTLADGSHDFHATITDSNSNVTDSVTINITIDTQAPAAAGDLQLSNNDGSTVVPITAGGATNDSSPLLSGTAEPGTTVTISDGTTVLGTVTVNPDGSWSYTTPQLTDGNHSLTTTVTDAAGNTSPASAPIAFTVDTTPPAAVSGLVVTDNVGDSQGPLTSGGFSDDNTPTLSGQAEANSVVSVYDGDTLLGTVTVGSDGNWSFTPEALTNGSHSLTATVTDAAGNVSPATTPFNVTINADLPPATSSLQVTDDTGNTLVQLSDGDFTHDSTPVLSGLATANSLITLYDGTTVLGSVTADGNGQWVFTPTALADGAHAFQASITDINGNVTESATINITIDTVATGATGGLQLSNDESGTLVPIEPGSATNDNTPVLSGSAEPNAIVSILDGDTLLGTTTADTDGNWSFTLPTLTEGDHSLTTTVTDQAGNTSDPSSPFVFTVDTTPPAAADNVQLSNDSSGTSVPITSGATNDTTPVLSGTAEPGTTVTVSDGGTVLGTTTVDSDGNWSFTTPTLDEGDHSLTTTVTDPAGNTGPASSPVIVNVDTTAPDAAGGLQLSNDLTGTPEPIADGGVTNDTTPVLNGTAEPGSTVTVSDGSTVLGTATADNNGNWSFTTTPLGEGDHSLTATVTDPAGNTSAVSDPVTVTIDTTAPAVAGDVLLSNDETTPSAPIAAGGATNDTTPVLSGTADPGSTVTVSDNGSVLGTAAVDNDGNWSFTTPELGEGAHSLTATVTDPAGNTSPPTTAIDFTVDTTAPAAATGLQLSNDESGTSVPIAAGGTTNDTTPVLSGSAEPGSTVTVSDGTNVLGTATVDGNGNWSFTTPALDEGAHSLTTTVTDAAGNTGVASDPVAVIIDTTAPAAAADLLLSNDSSGTSVPVTSGSTNDITPVLSGTAEAGSTVTVSDGSVVLGTATVDGDGNWSFTTPELSEGSHSLTTTVTDPAGNTSTASDPVAFTVDTQPPAAAAGLQLSNDSSGTPVPIAAGGATNDTTPVLSGTAEPGSTVTVSDGTNVLGTAAVDGDGNWSFTTPALDEGAHSLTATVTDAAGNAGPASDPIAVTIDTTAPAAADNLQLSNDNSGALVPITTGATNDTTPVLSGTAEAGSTVTVSDGTTVLGTAIVDTDGNWSFTSPTLDPGAHSLTTTVTDPAGNTGIASDPILLTVDTSAPDPVTNLTATNDDGDTLNGLTNDSTPTLSGTAEAGSIISIYDNMALIGTVLADATTGSWSVTLQTLTDGDHNLMVTETDAAGNISAPSNMVALTVDTTAPDVADFALNNNNGSTEIPIANGGITNDNSPVLSGTTEPNSLITIYDGTDAIGSVTTDGSGNWSFITTPLLDGSHALSITVTDAAGNTGPSSAALNFDIDTTAPDPVTDLVVNNNEGSTLVPITDGNLTNDATPELSGTAEAGSIVSVYDGTTLLGTTSAGADGSWTFTTSDLGQGPHSLSVTVSDAAGNTSANSTTVDFTVDSEAPAAADNLLLTNDQNDTPIAAGGSTNDNTPVLSGTAEANSIVTVSDGSNVLGTAITDADGNWSFTTPILNDGAHSLSVTVADVAGNVSDPSAPIALTVDTVAPSAVADLVLTNDAGTDPVDIPNGGLTNDNTPVLSGSAEAGSIIVISDENGVLGSVTVGDGGSWNFTPSALADGSHTLSVTATDAAGNASVPATISLEVDATAPDAAAGITLSNDNGTTPTTITNGSTTGDSTPLLAGTAEVGSTVTILDGTTVIGTVLVDSNGQWSFSTPTLSDASHSLSVTVTDAAGNTSAASTPITFTVDTAQPDATSLVVSNDNGTTPVPLVDGATTNDNTPLLTGTAEANSIITVYDGTVVIGSAAADGSGNWSFSAPTLTDGTHTLSATVTDTLGNVSTASTTITVAVDATAPEPVGDLVLQNNDSTPSVVIADGGTTNDDTPELSGTAEANSIITVYDGTTLLGTTTSDGDGNWSYTTSSLSNATHTLNVTVTDEAGNVSSTTSITVTVDNQVPDPVSNFAIYDNDGTTPVLIANNGSTNDDTPVLRGNAAAGNTINIFQDGSLIGIATVADNGTWRFETTALTDGPYTYTVSVTDAAGNTSAVSADYTVTIDTVAPDAVSDLVVTDDAGAQIGELTSGDTTDDNTPTLSGSAVTGEVISIYDGTTLLGTVTAAAGAWSFTPAALSNGSHSFTVTVTDAAGNVSAASSPAFDLTISAGQPPATSTLEITDDSGSTLVQLSDGADTKDNTPVLSGVAAEDDVITIHDGATVLGSVLVDASGQWTFTPAPALADGGHALYITTVDGLGNPGVTSDTINITVDTAVPATVADLVVSNDSSGTPVVIADGSSTNDSTPLLTGTAEANAVITIYDGTSVVGSTSANASGIWSYNTPTLSNGSHTLSVTATDAAGNASPNSASVTFTVDTHAPAAATLVVTNDVTSTVVPNGGSTNDSTPTLSGTAEANSVVTIYDGTTVLGSATASAGGIWSFTTAALAEGSHALSVRATDAAGNVSVASSTATVVIDTVAPAAVTLAASNNNGTTAIPIANNGTTNDNTPALSGTAEAGSKITISDGTTVLGTVTAGSNGAWSFTTSTLADGTHTLNVTATDAAGNVSPNAAVTLTVDTGVPTASTLTVTADNVTPNVTIPSGGSTNDNTPTLSGTAEAGAVVTISDGSTVLGSVTAGAGGAWSFTTAALANGSHPLSVTVKDAAGNVSPATSATVIVDTVAPTASTLVVTNDVTSTVVPNGGSTNDNTPTLSGTAEVGSRVTISDGTTVLGSVTVGAGGTWSFIPTALLDGTHPLSVTVTDAAGNVSGTTSATVIIDTVAPVAVTLAASNNNGSTPVAIANNGTTNDSTPGLSGTAEAGSKITISDGTTVLGTVTAGSNGAWSFTTSTLADGTHTLNVTATDAAGNVSPNASVTLTVDTGVPTASTLTVTADNVTPNVTIPSGGYTNDNTPTLSGTAEAGAVVTISDGSTVLGSVTAGAGGAWTFTTAALANGSHPLSVTVKDAAGNVSPATSATVIVDTVAPTASTLVITNDAAGVVVPSGGSTNDSTPVLSGTAEVGSKVTISDGSTVLGTVTVGAGGTWSFTTATLSNGTHPLSVTVTDLAGNVSGTTSASVIIDTVAPAAVTGLAASNNNGSTPVAIPNNGSTNDNTPALNGTAEAGSKVAIYDGSTLLGTVTAGSNGAWSFTTSTLADGTHTLNVTATDAAGNVSPNASVTLTVDTGVPTASTLTVTADNVTPNVTIPSGGYTNDNTPTLSGTAEAGAVVTISDGSTVLGSVTAGAGGAWSFTTAALANGTHPLSVTVKDAAGNVSPATAATVIVDTVAPTASTLVITNDAAGVVVPSGGSTNDSTPVLSGTAEVGSKVTIYDGSTVLGTLTVGGSGTWSFTTATLSNGTHPLSVTVTDLAGNVSGTTSASVIIDTVAPAAVTGLAASNNNGGSAVTIPNNGTTNDNTPLLSGTAEAGAKITIYDGATLLGTTTAASSGAWSFTTSTLTEGTHTLNVTATDAAGNVSPNASVTLTVDSVAPGNSTLTVTNDSVTPNVTVPSGGYTRDTTPVLSGTAEVGSRVTIYDGATIIGSVTVGASGTWSFTTAVLADGSHSISVTATDAAGNVSGITSSTVIVDTVAPTAATALAVNTAGTTLTGTGEAGTTVTVKDAGGNTIGTGTVGVTGSFSVTLTTAQTTGATLSVSLTDAAGNTSPTATVLGAIKIIAVNDAAEVDYSTTTTTVNNGTTSVSHTSLLSANLGSLLGVNVLSNGNAYLFSVGNDDTRTVTLNGATTTLVGLIGNYTLYLYQQQTDGTWALKSSTANYITTLLTIGTQTGANVTYSNLGTGTYAVVLGASTGISVLPTTTITTVTDTTVMAVTVAATVTGNLLTNDTSSVAGTVPAGTAVTSVSGHTVGTSTSFSTTYGTLTIDSHGNYTYTLKAGVDIDTLPAADTFSYSVTDAQGVVTTATLSVSLVHATGTASLLTANSLFVESVSTTDSDHSVSGSIWADSSTSHTGTLTITNEHGDSTTVLSSGHTVVAGDYGSLSIAADGSYTYALSAEINAQSITHKEVFSYTLASTDGTLTSNSFTIELHPTITGTAAADTLTSSAYDDTITSGAGTDTLVYHLLNSADATGGNGHDTWTDFSVTNGDKIDVSNLLIGWNDDTSNINDFVKVDHTADGSTVLSIDRDGTGTAYSSTQLVTLEGTNASLEELLQQPHQTHTA</sequence>
<feature type="compositionally biased region" description="Polar residues" evidence="1">
    <location>
        <begin position="1210"/>
        <end position="1235"/>
    </location>
</feature>
<feature type="domain" description="Bacterial Ig-like" evidence="3">
    <location>
        <begin position="605"/>
        <end position="680"/>
    </location>
</feature>
<feature type="domain" description="Bacterial Ig-like" evidence="3">
    <location>
        <begin position="3165"/>
        <end position="3246"/>
    </location>
</feature>
<feature type="domain" description="Bacterial Ig-like" evidence="3">
    <location>
        <begin position="2236"/>
        <end position="2324"/>
    </location>
</feature>
<dbReference type="InterPro" id="IPR044016">
    <property type="entry name" value="Big_13"/>
</dbReference>
<feature type="domain" description="Bacterial Ig-like" evidence="3">
    <location>
        <begin position="1740"/>
        <end position="1817"/>
    </location>
</feature>
<dbReference type="Gene3D" id="3.30.420.430">
    <property type="match status" value="8"/>
</dbReference>
<feature type="domain" description="Bacterial Ig-like" evidence="3">
    <location>
        <begin position="913"/>
        <end position="994"/>
    </location>
</feature>
<dbReference type="SUPFAM" id="SSF51120">
    <property type="entry name" value="beta-Roll"/>
    <property type="match status" value="1"/>
</dbReference>
<feature type="domain" description="Bacterial Ig-like" evidence="3">
    <location>
        <begin position="2654"/>
        <end position="2733"/>
    </location>
</feature>
<feature type="region of interest" description="Disordered" evidence="1">
    <location>
        <begin position="389"/>
        <end position="409"/>
    </location>
</feature>
<feature type="domain" description="Bacterial Ig-like" evidence="3">
    <location>
        <begin position="3067"/>
        <end position="3146"/>
    </location>
</feature>
<feature type="compositionally biased region" description="Low complexity" evidence="1">
    <location>
        <begin position="2438"/>
        <end position="2458"/>
    </location>
</feature>
<feature type="domain" description="Bacterial Ig-like" evidence="3">
    <location>
        <begin position="1533"/>
        <end position="1612"/>
    </location>
</feature>
<dbReference type="InterPro" id="IPR019960">
    <property type="entry name" value="T1SS_VCA0849"/>
</dbReference>
<dbReference type="EMBL" id="CP024768">
    <property type="protein sequence ID" value="QGY30450.1"/>
    <property type="molecule type" value="Genomic_DNA"/>
</dbReference>
<protein>
    <submittedName>
        <fullName evidence="5">Ig-like domain repeat protein</fullName>
    </submittedName>
</protein>
<dbReference type="Pfam" id="PF17963">
    <property type="entry name" value="Big_9"/>
    <property type="match status" value="1"/>
</dbReference>
<feature type="compositionally biased region" description="Polar residues" evidence="1">
    <location>
        <begin position="594"/>
        <end position="626"/>
    </location>
</feature>
<dbReference type="NCBIfam" id="TIGR01965">
    <property type="entry name" value="VCBS_repeat"/>
    <property type="match status" value="2"/>
</dbReference>
<dbReference type="NCBIfam" id="NF033510">
    <property type="entry name" value="Ca_tandemer"/>
    <property type="match status" value="42"/>
</dbReference>
<feature type="domain" description="Bacterial Ig-like" evidence="3">
    <location>
        <begin position="1215"/>
        <end position="1303"/>
    </location>
</feature>
<feature type="domain" description="Bacterial Ig-like" evidence="3">
    <location>
        <begin position="1125"/>
        <end position="1201"/>
    </location>
</feature>
<feature type="domain" description="Bacterial Ig-like" evidence="3">
    <location>
        <begin position="3465"/>
        <end position="3547"/>
    </location>
</feature>
<feature type="region of interest" description="Disordered" evidence="1">
    <location>
        <begin position="137"/>
        <end position="180"/>
    </location>
</feature>
<dbReference type="PANTHER" id="PTHR34677">
    <property type="match status" value="1"/>
</dbReference>
<feature type="domain" description="Bacterial Ig-like" evidence="3">
    <location>
        <begin position="692"/>
        <end position="790"/>
    </location>
</feature>
<feature type="domain" description="Bacterial Ig-like" evidence="3">
    <location>
        <begin position="384"/>
        <end position="482"/>
    </location>
</feature>
<name>A0A6B9G5Q7_PANCY</name>
<feature type="domain" description="Bacterial Ig-like" evidence="3">
    <location>
        <begin position="1329"/>
        <end position="1406"/>
    </location>
</feature>
<feature type="domain" description="Bacterial Ig-like" evidence="3">
    <location>
        <begin position="2451"/>
        <end position="2529"/>
    </location>
</feature>
<evidence type="ECO:0000313" key="5">
    <source>
        <dbReference type="EMBL" id="QGY30450.1"/>
    </source>
</evidence>
<dbReference type="Gene3D" id="2.60.40.10">
    <property type="entry name" value="Immunoglobulins"/>
    <property type="match status" value="33"/>
</dbReference>
<feature type="region of interest" description="Disordered" evidence="1">
    <location>
        <begin position="1425"/>
        <end position="1449"/>
    </location>
</feature>
<feature type="domain" description="Bacterial Ig-like" evidence="3">
    <location>
        <begin position="3673"/>
        <end position="3749"/>
    </location>
</feature>
<feature type="region of interest" description="Disordered" evidence="1">
    <location>
        <begin position="2436"/>
        <end position="2458"/>
    </location>
</feature>
<dbReference type="NCBIfam" id="NF033677">
    <property type="entry name" value="biofilm_BapA_N"/>
    <property type="match status" value="1"/>
</dbReference>
<feature type="compositionally biased region" description="Polar residues" evidence="1">
    <location>
        <begin position="1434"/>
        <end position="1449"/>
    </location>
</feature>
<dbReference type="InterPro" id="IPR041498">
    <property type="entry name" value="Big_6"/>
</dbReference>
<feature type="domain" description="Bacterial Ig-like" evidence="3">
    <location>
        <begin position="2330"/>
        <end position="2425"/>
    </location>
</feature>
<feature type="domain" description="Bacterial Ig-like" evidence="3">
    <location>
        <begin position="509"/>
        <end position="585"/>
    </location>
</feature>
<feature type="domain" description="Bacterial Ig-like" evidence="3">
    <location>
        <begin position="3554"/>
        <end position="3648"/>
    </location>
</feature>
<feature type="region of interest" description="Disordered" evidence="1">
    <location>
        <begin position="1681"/>
        <end position="1700"/>
    </location>
</feature>
<feature type="domain" description="Bacterial Ig-like" evidence="3">
    <location>
        <begin position="2946"/>
        <end position="3043"/>
    </location>
</feature>
<feature type="compositionally biased region" description="Polar residues" evidence="1">
    <location>
        <begin position="1742"/>
        <end position="1757"/>
    </location>
</feature>
<feature type="compositionally biased region" description="Gly residues" evidence="1">
    <location>
        <begin position="137"/>
        <end position="174"/>
    </location>
</feature>
<feature type="domain" description="Bacterial Ig-like" evidence="3">
    <location>
        <begin position="2041"/>
        <end position="2120"/>
    </location>
</feature>
<feature type="domain" description="Bacterial Ig" evidence="2">
    <location>
        <begin position="4355"/>
        <end position="4433"/>
    </location>
</feature>
<feature type="domain" description="Bacterial Ig-like" evidence="3">
    <location>
        <begin position="3372"/>
        <end position="3448"/>
    </location>
</feature>
<feature type="domain" description="Bacterial Ig-like" evidence="3">
    <location>
        <begin position="2554"/>
        <end position="2630"/>
    </location>
</feature>
<feature type="compositionally biased region" description="Polar residues" evidence="1">
    <location>
        <begin position="298"/>
        <end position="313"/>
    </location>
</feature>
<feature type="domain" description="Bacterial Ig-like" evidence="3">
    <location>
        <begin position="4074"/>
        <end position="4150"/>
    </location>
</feature>
<feature type="domain" description="Bacterial Ig-like" evidence="3">
    <location>
        <begin position="1000"/>
        <end position="1098"/>
    </location>
</feature>
<feature type="domain" description="Bacterial Ig-like" evidence="3">
    <location>
        <begin position="1922"/>
        <end position="2018"/>
    </location>
</feature>
<feature type="domain" description="Bacterial Ig-like" evidence="3">
    <location>
        <begin position="2847"/>
        <end position="2936"/>
    </location>
</feature>
<feature type="region of interest" description="Disordered" evidence="1">
    <location>
        <begin position="294"/>
        <end position="317"/>
    </location>
</feature>
<feature type="domain" description="Bacterial Ig-like" evidence="3">
    <location>
        <begin position="188"/>
        <end position="278"/>
    </location>
</feature>
<proteinExistence type="predicted"/>
<evidence type="ECO:0000259" key="2">
    <source>
        <dbReference type="Pfam" id="PF17936"/>
    </source>
</evidence>
<dbReference type="Proteomes" id="UP000502005">
    <property type="component" value="Chromosome"/>
</dbReference>
<feature type="region of interest" description="Disordered" evidence="1">
    <location>
        <begin position="1533"/>
        <end position="1554"/>
    </location>
</feature>
<feature type="region of interest" description="Disordered" evidence="1">
    <location>
        <begin position="1722"/>
        <end position="1757"/>
    </location>
</feature>
<accession>A0A6B9G5Q7</accession>
<feature type="domain" description="Bacterial Ig-like" evidence="3">
    <location>
        <begin position="4277"/>
        <end position="4353"/>
    </location>
</feature>
<feature type="domain" description="Bacterial Ig-like" evidence="3">
    <location>
        <begin position="4173"/>
        <end position="4251"/>
    </location>
</feature>
<feature type="domain" description="Bacterial Ig-like" evidence="3">
    <location>
        <begin position="3253"/>
        <end position="3347"/>
    </location>
</feature>
<feature type="compositionally biased region" description="Polar residues" evidence="1">
    <location>
        <begin position="389"/>
        <end position="400"/>
    </location>
</feature>
<feature type="domain" description="Bacterial Ig-like" evidence="3">
    <location>
        <begin position="303"/>
        <end position="380"/>
    </location>
</feature>
<feature type="domain" description="Bacterial Ig-like" evidence="3">
    <location>
        <begin position="1432"/>
        <end position="1509"/>
    </location>
</feature>
<organism evidence="5 6">
    <name type="scientific">Pantoea cypripedii</name>
    <name type="common">Pectobacterium cypripedii</name>
    <name type="synonym">Erwinia cypripedii</name>
    <dbReference type="NCBI Taxonomy" id="55209"/>
    <lineage>
        <taxon>Bacteria</taxon>
        <taxon>Pseudomonadati</taxon>
        <taxon>Pseudomonadota</taxon>
        <taxon>Gammaproteobacteria</taxon>
        <taxon>Enterobacterales</taxon>
        <taxon>Erwiniaceae</taxon>
        <taxon>Pantoea</taxon>
    </lineage>
</organism>
<feature type="domain" description="Bacterial Ig-like" evidence="3">
    <location>
        <begin position="3772"/>
        <end position="3848"/>
    </location>
</feature>
<dbReference type="PANTHER" id="PTHR34677:SF3">
    <property type="entry name" value="BACTERIAL IG-LIKE DOMAIN-CONTAINING PROTEIN"/>
    <property type="match status" value="1"/>
</dbReference>
<evidence type="ECO:0000259" key="4">
    <source>
        <dbReference type="Pfam" id="PF22783"/>
    </source>
</evidence>
<dbReference type="RefSeq" id="WP_208716372.1">
    <property type="nucleotide sequence ID" value="NZ_CP024768.1"/>
</dbReference>
<feature type="domain" description="Bacterial Ig-like" evidence="3">
    <location>
        <begin position="1626"/>
        <end position="1714"/>
    </location>
</feature>
<dbReference type="Pfam" id="PF19077">
    <property type="entry name" value="Big_13"/>
    <property type="match status" value="41"/>
</dbReference>
<feature type="domain" description="Bacterial Ig-like" evidence="3">
    <location>
        <begin position="2144"/>
        <end position="2222"/>
    </location>
</feature>
<reference evidence="5 6" key="1">
    <citation type="submission" date="2017-11" db="EMBL/GenBank/DDBJ databases">
        <title>Genome sequence of Pantoea cypripedii NE1.</title>
        <authorList>
            <person name="Nascimento F.X."/>
        </authorList>
    </citation>
    <scope>NUCLEOTIDE SEQUENCE [LARGE SCALE GENOMIC DNA]</scope>
    <source>
        <strain evidence="5 6">NE1</strain>
    </source>
</reference>
<dbReference type="InterPro" id="IPR013783">
    <property type="entry name" value="Ig-like_fold"/>
</dbReference>
<feature type="compositionally biased region" description="Polar residues" evidence="1">
    <location>
        <begin position="1535"/>
        <end position="1554"/>
    </location>
</feature>
<evidence type="ECO:0000256" key="1">
    <source>
        <dbReference type="SAM" id="MobiDB-lite"/>
    </source>
</evidence>
<feature type="domain" description="Bacterial Ig-like" evidence="3">
    <location>
        <begin position="2757"/>
        <end position="2836"/>
    </location>
</feature>
<dbReference type="Pfam" id="PF17936">
    <property type="entry name" value="Big_6"/>
    <property type="match status" value="1"/>
</dbReference>
<feature type="domain" description="Bacterial Ig-like" evidence="3">
    <location>
        <begin position="816"/>
        <end position="893"/>
    </location>
</feature>
<feature type="domain" description="Biofilm-associated protein BapA-like prefix-like" evidence="4">
    <location>
        <begin position="1"/>
        <end position="112"/>
    </location>
</feature>
<feature type="region of interest" description="Disordered" evidence="1">
    <location>
        <begin position="589"/>
        <end position="626"/>
    </location>
</feature>
<feature type="domain" description="Bacterial Ig-like" evidence="3">
    <location>
        <begin position="1841"/>
        <end position="1919"/>
    </location>
</feature>
<dbReference type="InterPro" id="IPR011049">
    <property type="entry name" value="Serralysin-like_metalloprot_C"/>
</dbReference>